<dbReference type="InterPro" id="IPR003593">
    <property type="entry name" value="AAA+_ATPase"/>
</dbReference>
<dbReference type="Gene3D" id="3.40.50.300">
    <property type="entry name" value="P-loop containing nucleotide triphosphate hydrolases"/>
    <property type="match status" value="1"/>
</dbReference>
<dbReference type="GO" id="GO:0015408">
    <property type="term" value="F:ABC-type ferric iron transporter activity"/>
    <property type="evidence" value="ECO:0007669"/>
    <property type="project" value="InterPro"/>
</dbReference>
<evidence type="ECO:0000256" key="8">
    <source>
        <dbReference type="ARBA" id="ARBA00023136"/>
    </source>
</evidence>
<keyword evidence="4" id="KW-0547">Nucleotide-binding</keyword>
<gene>
    <name evidence="10" type="ORF">E7811_11445</name>
</gene>
<dbReference type="Pfam" id="PF00005">
    <property type="entry name" value="ABC_tran"/>
    <property type="match status" value="1"/>
</dbReference>
<dbReference type="EMBL" id="SSND01000003">
    <property type="protein sequence ID" value="THD82771.1"/>
    <property type="molecule type" value="Genomic_DNA"/>
</dbReference>
<evidence type="ECO:0000259" key="9">
    <source>
        <dbReference type="PROSITE" id="PS50893"/>
    </source>
</evidence>
<comment type="caution">
    <text evidence="10">The sequence shown here is derived from an EMBL/GenBank/DDBJ whole genome shotgun (WGS) entry which is preliminary data.</text>
</comment>
<keyword evidence="5 10" id="KW-0067">ATP-binding</keyword>
<dbReference type="GO" id="GO:0043190">
    <property type="term" value="C:ATP-binding cassette (ABC) transporter complex"/>
    <property type="evidence" value="ECO:0007669"/>
    <property type="project" value="InterPro"/>
</dbReference>
<dbReference type="RefSeq" id="WP_136394799.1">
    <property type="nucleotide sequence ID" value="NZ_SSND01000003.1"/>
</dbReference>
<name>A0A4S3MM23_9RHOB</name>
<dbReference type="GO" id="GO:0015697">
    <property type="term" value="P:quaternary ammonium group transport"/>
    <property type="evidence" value="ECO:0007669"/>
    <property type="project" value="UniProtKB-ARBA"/>
</dbReference>
<keyword evidence="11" id="KW-1185">Reference proteome</keyword>
<dbReference type="PANTHER" id="PTHR42781:SF4">
    <property type="entry name" value="SPERMIDINE_PUTRESCINE IMPORT ATP-BINDING PROTEIN POTA"/>
    <property type="match status" value="1"/>
</dbReference>
<dbReference type="InterPro" id="IPR003439">
    <property type="entry name" value="ABC_transporter-like_ATP-bd"/>
</dbReference>
<keyword evidence="6" id="KW-0408">Iron</keyword>
<keyword evidence="8" id="KW-0472">Membrane</keyword>
<evidence type="ECO:0000256" key="1">
    <source>
        <dbReference type="ARBA" id="ARBA00022448"/>
    </source>
</evidence>
<sequence>MTRVTLDRLTKHFAGADGASVRDLTLEFPCGELTALLGPSGCGKTTTMKMIAGLIRPCSGEVRFDGRSVLHQPPEVRGAVMVFQNGLLFPFLSVAENVGFGLRMRGTPRAEIAARVEAMLDRVRLPGIGPRRVQDLSGGQQQRVALARALVTEPRVLLLDEPLSNLDAHLRSEMRDLIRDLQRETGITTILVTHDQEEAVVLADRIALMFDGELRQFAPAAEFYARPRDRQVAEFFGGANFVPGRAAAGVFDCALGRLPLPAGAPEGTGCLTVRPENILLAEPGDAGALAVTVIDRVFLGTQTRLVVLAGDLTLVLIRPPAEAARLSPGDAAAIRLPPEAVWVLPERP</sequence>
<dbReference type="InterPro" id="IPR008995">
    <property type="entry name" value="Mo/tungstate-bd_C_term_dom"/>
</dbReference>
<dbReference type="InterPro" id="IPR017871">
    <property type="entry name" value="ABC_transporter-like_CS"/>
</dbReference>
<reference evidence="10 11" key="1">
    <citation type="submission" date="2019-04" db="EMBL/GenBank/DDBJ databases">
        <title>Draft genome sequence of Gemmobacter aestuarii sp. nov.</title>
        <authorList>
            <person name="Hameed A."/>
            <person name="Lin S.-Y."/>
            <person name="Shahina M."/>
            <person name="Lai W.-A."/>
            <person name="Young C.-C."/>
        </authorList>
    </citation>
    <scope>NUCLEOTIDE SEQUENCE [LARGE SCALE GENOMIC DNA]</scope>
    <source>
        <strain evidence="10 11">CC-PW-75</strain>
    </source>
</reference>
<accession>A0A4S3MM23</accession>
<dbReference type="Pfam" id="PF08402">
    <property type="entry name" value="TOBE_2"/>
    <property type="match status" value="1"/>
</dbReference>
<dbReference type="InterPro" id="IPR013611">
    <property type="entry name" value="Transp-assoc_OB_typ2"/>
</dbReference>
<evidence type="ECO:0000256" key="2">
    <source>
        <dbReference type="ARBA" id="ARBA00022475"/>
    </source>
</evidence>
<dbReference type="Proteomes" id="UP000309450">
    <property type="component" value="Unassembled WGS sequence"/>
</dbReference>
<evidence type="ECO:0000256" key="5">
    <source>
        <dbReference type="ARBA" id="ARBA00022840"/>
    </source>
</evidence>
<organism evidence="10 11">
    <name type="scientific">Aliigemmobacter aestuarii</name>
    <dbReference type="NCBI Taxonomy" id="1445661"/>
    <lineage>
        <taxon>Bacteria</taxon>
        <taxon>Pseudomonadati</taxon>
        <taxon>Pseudomonadota</taxon>
        <taxon>Alphaproteobacteria</taxon>
        <taxon>Rhodobacterales</taxon>
        <taxon>Paracoccaceae</taxon>
        <taxon>Aliigemmobacter</taxon>
    </lineage>
</organism>
<keyword evidence="2" id="KW-1003">Cell membrane</keyword>
<dbReference type="GO" id="GO:0016887">
    <property type="term" value="F:ATP hydrolysis activity"/>
    <property type="evidence" value="ECO:0007669"/>
    <property type="project" value="InterPro"/>
</dbReference>
<dbReference type="SUPFAM" id="SSF50331">
    <property type="entry name" value="MOP-like"/>
    <property type="match status" value="1"/>
</dbReference>
<dbReference type="GO" id="GO:0005524">
    <property type="term" value="F:ATP binding"/>
    <property type="evidence" value="ECO:0007669"/>
    <property type="project" value="UniProtKB-KW"/>
</dbReference>
<dbReference type="AlphaFoldDB" id="A0A4S3MM23"/>
<evidence type="ECO:0000256" key="4">
    <source>
        <dbReference type="ARBA" id="ARBA00022741"/>
    </source>
</evidence>
<keyword evidence="3" id="KW-0410">Iron transport</keyword>
<evidence type="ECO:0000313" key="10">
    <source>
        <dbReference type="EMBL" id="THD82771.1"/>
    </source>
</evidence>
<evidence type="ECO:0000313" key="11">
    <source>
        <dbReference type="Proteomes" id="UP000309450"/>
    </source>
</evidence>
<dbReference type="InterPro" id="IPR015853">
    <property type="entry name" value="ABC_transpr_FbpC"/>
</dbReference>
<feature type="domain" description="ABC transporter" evidence="9">
    <location>
        <begin position="4"/>
        <end position="236"/>
    </location>
</feature>
<dbReference type="CDD" id="cd03259">
    <property type="entry name" value="ABC_Carb_Solutes_like"/>
    <property type="match status" value="1"/>
</dbReference>
<keyword evidence="1" id="KW-0813">Transport</keyword>
<dbReference type="PANTHER" id="PTHR42781">
    <property type="entry name" value="SPERMIDINE/PUTRESCINE IMPORT ATP-BINDING PROTEIN POTA"/>
    <property type="match status" value="1"/>
</dbReference>
<dbReference type="PROSITE" id="PS00211">
    <property type="entry name" value="ABC_TRANSPORTER_1"/>
    <property type="match status" value="1"/>
</dbReference>
<dbReference type="OrthoDB" id="9802264at2"/>
<evidence type="ECO:0000256" key="6">
    <source>
        <dbReference type="ARBA" id="ARBA00023004"/>
    </source>
</evidence>
<evidence type="ECO:0000256" key="3">
    <source>
        <dbReference type="ARBA" id="ARBA00022496"/>
    </source>
</evidence>
<dbReference type="SUPFAM" id="SSF52540">
    <property type="entry name" value="P-loop containing nucleoside triphosphate hydrolases"/>
    <property type="match status" value="1"/>
</dbReference>
<keyword evidence="7" id="KW-0406">Ion transport</keyword>
<dbReference type="InterPro" id="IPR050093">
    <property type="entry name" value="ABC_SmlMolc_Importer"/>
</dbReference>
<proteinExistence type="predicted"/>
<dbReference type="PROSITE" id="PS50893">
    <property type="entry name" value="ABC_TRANSPORTER_2"/>
    <property type="match status" value="1"/>
</dbReference>
<dbReference type="FunFam" id="3.40.50.300:FF:000425">
    <property type="entry name" value="Probable ABC transporter, ATP-binding subunit"/>
    <property type="match status" value="1"/>
</dbReference>
<protein>
    <submittedName>
        <fullName evidence="10">ABC transporter ATP-binding protein</fullName>
    </submittedName>
</protein>
<evidence type="ECO:0000256" key="7">
    <source>
        <dbReference type="ARBA" id="ARBA00023065"/>
    </source>
</evidence>
<dbReference type="InterPro" id="IPR027417">
    <property type="entry name" value="P-loop_NTPase"/>
</dbReference>
<dbReference type="SMART" id="SM00382">
    <property type="entry name" value="AAA"/>
    <property type="match status" value="1"/>
</dbReference>